<reference evidence="2" key="1">
    <citation type="submission" date="2014-06" db="EMBL/GenBank/DDBJ databases">
        <authorList>
            <person name="Ju J."/>
            <person name="Zhang J."/>
        </authorList>
    </citation>
    <scope>NUCLEOTIDE SEQUENCE</scope>
    <source>
        <strain evidence="2">SscI8</strain>
    </source>
</reference>
<dbReference type="EMBL" id="LK056689">
    <property type="protein sequence ID" value="CDR88800.1"/>
    <property type="molecule type" value="Genomic_DNA"/>
</dbReference>
<name>A0A127Z4M4_9BASI</name>
<feature type="compositionally biased region" description="Low complexity" evidence="1">
    <location>
        <begin position="247"/>
        <end position="263"/>
    </location>
</feature>
<evidence type="ECO:0000256" key="1">
    <source>
        <dbReference type="SAM" id="MobiDB-lite"/>
    </source>
</evidence>
<evidence type="ECO:0000313" key="2">
    <source>
        <dbReference type="EMBL" id="CDR88800.1"/>
    </source>
</evidence>
<protein>
    <submittedName>
        <fullName evidence="2">Uncharacterized protein</fullName>
    </submittedName>
</protein>
<feature type="compositionally biased region" description="Polar residues" evidence="1">
    <location>
        <begin position="111"/>
        <end position="131"/>
    </location>
</feature>
<sequence length="375" mass="40195">MDPAFSLADELADLHQHQLSLDEDELQLHPHHPYYASQGEALEDEFGHDGGLGLGLEAELEGLHLGAAQGVGGQDLASELLGGAEGGSSLAAELGDVVDATYDRYEDMSPPASSRTAQFDSPPRTASTSVPQLPPTDIADTLEATQSFLSRLSRLSSTSNTLSRETTSGFEGEDTANLESAAASYLKLVSQSSLEREAQLRELRELDRRLERHTNPSLPLPPPTPSPQLAQQPFSPPTSPTHHRRTPSLSSDTTITPPSTTSTLLDPTLFQPLYTSTSSLLTSLSALHEHAQVAKSSTADAARKLKTVKGLIAQWKGEVESVGVSEAWIASHAGGKGGEGRGGEWVREQVEWCSKRWLEAERRAEVLLTPVSVAL</sequence>
<dbReference type="OrthoDB" id="3364905at2759"/>
<proteinExistence type="predicted"/>
<organism evidence="2">
    <name type="scientific">Sporisorium scitamineum</name>
    <dbReference type="NCBI Taxonomy" id="49012"/>
    <lineage>
        <taxon>Eukaryota</taxon>
        <taxon>Fungi</taxon>
        <taxon>Dikarya</taxon>
        <taxon>Basidiomycota</taxon>
        <taxon>Ustilaginomycotina</taxon>
        <taxon>Ustilaginomycetes</taxon>
        <taxon>Ustilaginales</taxon>
        <taxon>Ustilaginaceae</taxon>
        <taxon>Sporisorium</taxon>
    </lineage>
</organism>
<feature type="region of interest" description="Disordered" evidence="1">
    <location>
        <begin position="105"/>
        <end position="136"/>
    </location>
</feature>
<accession>A0A127Z4M4</accession>
<feature type="region of interest" description="Disordered" evidence="1">
    <location>
        <begin position="213"/>
        <end position="263"/>
    </location>
</feature>
<dbReference type="AlphaFoldDB" id="A0A127Z4M4"/>
<feature type="region of interest" description="Disordered" evidence="1">
    <location>
        <begin position="154"/>
        <end position="175"/>
    </location>
</feature>
<gene>
    <name evidence="2" type="ORF">SPSC_05632</name>
</gene>
<feature type="compositionally biased region" description="Low complexity" evidence="1">
    <location>
        <begin position="154"/>
        <end position="168"/>
    </location>
</feature>